<evidence type="ECO:0000313" key="1">
    <source>
        <dbReference type="EMBL" id="PTL73879.1"/>
    </source>
</evidence>
<dbReference type="Proteomes" id="UP000241085">
    <property type="component" value="Unassembled WGS sequence"/>
</dbReference>
<evidence type="ECO:0000313" key="2">
    <source>
        <dbReference type="Proteomes" id="UP000241085"/>
    </source>
</evidence>
<name>A0A2T4UWG6_9MICO</name>
<dbReference type="EMBL" id="PZPL01000001">
    <property type="protein sequence ID" value="PTL73879.1"/>
    <property type="molecule type" value="Genomic_DNA"/>
</dbReference>
<keyword evidence="2" id="KW-1185">Reference proteome</keyword>
<accession>A0A2T4UWG6</accession>
<comment type="caution">
    <text evidence="1">The sequence shown here is derived from an EMBL/GenBank/DDBJ whole genome shotgun (WGS) entry which is preliminary data.</text>
</comment>
<dbReference type="AlphaFoldDB" id="A0A2T4UWG6"/>
<gene>
    <name evidence="1" type="ORF">C1I63_14215</name>
</gene>
<protein>
    <submittedName>
        <fullName evidence="1">Uncharacterized protein</fullName>
    </submittedName>
</protein>
<reference evidence="1 2" key="1">
    <citation type="submission" date="2018-03" db="EMBL/GenBank/DDBJ databases">
        <title>Bacteriophage NCPPB3778 and a type I-E CRISPR drive the evolution of the US Biological Select Agent, Rathayibacter toxicus.</title>
        <authorList>
            <person name="Davis E.W.II."/>
            <person name="Tabima J.F."/>
            <person name="Weisberg A.J."/>
            <person name="Dantas Lopes L."/>
            <person name="Wiseman M.S."/>
            <person name="Wiseman M.S."/>
            <person name="Pupko T."/>
            <person name="Belcher M.S."/>
            <person name="Sechler A.J."/>
            <person name="Tancos M.A."/>
            <person name="Schroeder B.K."/>
            <person name="Murray T.D."/>
            <person name="Luster D.G."/>
            <person name="Schneider W.L."/>
            <person name="Rogers E."/>
            <person name="Andreote F.D."/>
            <person name="Grunwald N.J."/>
            <person name="Putnam M.L."/>
            <person name="Chang J.H."/>
        </authorList>
    </citation>
    <scope>NUCLEOTIDE SEQUENCE [LARGE SCALE GENOMIC DNA]</scope>
    <source>
        <strain evidence="1 2">DSM 15933</strain>
    </source>
</reference>
<sequence>MTTATVTTRDPLEPSGVEATLRSLDGPVFGFAAQPHLSELAAATLSDRARVDGVSLSYTYYRHPLNRSHPSNFVDLTPQQVAAIERAESSSLPLWMVEQIRQIRYPTLWDAVRTAKAGPGDRKDALETRLAAHANDVLRARDPRHVPVRSPRKTSAGRLHHSDLLETTCVTVDREPHRGRLLEAAPFLTAFGARIGKRYLTVVYDTRTAPKLALEFTVRRPVPESGTL</sequence>
<proteinExistence type="predicted"/>
<organism evidence="1 2">
    <name type="scientific">Rathayibacter caricis DSM 15933</name>
    <dbReference type="NCBI Taxonomy" id="1328867"/>
    <lineage>
        <taxon>Bacteria</taxon>
        <taxon>Bacillati</taxon>
        <taxon>Actinomycetota</taxon>
        <taxon>Actinomycetes</taxon>
        <taxon>Micrococcales</taxon>
        <taxon>Microbacteriaceae</taxon>
        <taxon>Rathayibacter</taxon>
    </lineage>
</organism>
<dbReference type="RefSeq" id="WP_107575199.1">
    <property type="nucleotide sequence ID" value="NZ_PZPL01000001.1"/>
</dbReference>